<dbReference type="InterPro" id="IPR014710">
    <property type="entry name" value="RmlC-like_jellyroll"/>
</dbReference>
<proteinExistence type="predicted"/>
<dbReference type="InterPro" id="IPR020449">
    <property type="entry name" value="Tscrpt_reg_AraC-type_HTH"/>
</dbReference>
<protein>
    <submittedName>
        <fullName evidence="5">AraC family transcriptional regulator</fullName>
    </submittedName>
</protein>
<dbReference type="SMART" id="SM00342">
    <property type="entry name" value="HTH_ARAC"/>
    <property type="match status" value="1"/>
</dbReference>
<keyword evidence="3" id="KW-0804">Transcription</keyword>
<dbReference type="InterPro" id="IPR037923">
    <property type="entry name" value="HTH-like"/>
</dbReference>
<evidence type="ECO:0000259" key="4">
    <source>
        <dbReference type="PROSITE" id="PS01124"/>
    </source>
</evidence>
<dbReference type="InterPro" id="IPR009057">
    <property type="entry name" value="Homeodomain-like_sf"/>
</dbReference>
<keyword evidence="1" id="KW-0805">Transcription regulation</keyword>
<dbReference type="Pfam" id="PF02311">
    <property type="entry name" value="AraC_binding"/>
    <property type="match status" value="1"/>
</dbReference>
<dbReference type="InterPro" id="IPR003313">
    <property type="entry name" value="AraC-bd"/>
</dbReference>
<dbReference type="PROSITE" id="PS01124">
    <property type="entry name" value="HTH_ARAC_FAMILY_2"/>
    <property type="match status" value="1"/>
</dbReference>
<sequence>MLHIHSKTFNPDVLYVFDAENVGPHCGREHSHDFFELSIIMKGDSFYVIDGETVHLSEKTVLLFNPGVEHFEFSQDGMRNIQIHIGLKHFNLDRFPRNFLPFESKIIHLGQYKEDFFETCEEIILELNEQKPGHELIIKSLVYKLIVYLIRDEDTVTINRDLVSDEEESEKQSFVNDVQLYIENHYADDLTLNHLAESFFTTTATLSRLFKELTGDTPINYLIHYRLEKAKEYLEADQSMTVKEVAHSVGYDDPLYFSKLFKKHYGESPTFYANKNSIKESD</sequence>
<dbReference type="SUPFAM" id="SSF46689">
    <property type="entry name" value="Homeodomain-like"/>
    <property type="match status" value="2"/>
</dbReference>
<dbReference type="Pfam" id="PF12833">
    <property type="entry name" value="HTH_18"/>
    <property type="match status" value="1"/>
</dbReference>
<dbReference type="RefSeq" id="WP_343755525.1">
    <property type="nucleotide sequence ID" value="NZ_BAAACW010000103.1"/>
</dbReference>
<dbReference type="Gene3D" id="1.10.10.60">
    <property type="entry name" value="Homeodomain-like"/>
    <property type="match status" value="2"/>
</dbReference>
<evidence type="ECO:0000256" key="2">
    <source>
        <dbReference type="ARBA" id="ARBA00023125"/>
    </source>
</evidence>
<gene>
    <name evidence="5" type="ORF">GCM10008932_16240</name>
</gene>
<keyword evidence="2" id="KW-0238">DNA-binding</keyword>
<evidence type="ECO:0000313" key="6">
    <source>
        <dbReference type="Proteomes" id="UP001501166"/>
    </source>
</evidence>
<dbReference type="Gene3D" id="2.60.120.10">
    <property type="entry name" value="Jelly Rolls"/>
    <property type="match status" value="1"/>
</dbReference>
<evidence type="ECO:0000256" key="1">
    <source>
        <dbReference type="ARBA" id="ARBA00023015"/>
    </source>
</evidence>
<reference evidence="5 6" key="1">
    <citation type="journal article" date="2019" name="Int. J. Syst. Evol. Microbiol.">
        <title>The Global Catalogue of Microorganisms (GCM) 10K type strain sequencing project: providing services to taxonomists for standard genome sequencing and annotation.</title>
        <authorList>
            <consortium name="The Broad Institute Genomics Platform"/>
            <consortium name="The Broad Institute Genome Sequencing Center for Infectious Disease"/>
            <person name="Wu L."/>
            <person name="Ma J."/>
        </authorList>
    </citation>
    <scope>NUCLEOTIDE SEQUENCE [LARGE SCALE GENOMIC DNA]</scope>
    <source>
        <strain evidence="5 6">JCM 12662</strain>
    </source>
</reference>
<comment type="caution">
    <text evidence="5">The sequence shown here is derived from an EMBL/GenBank/DDBJ whole genome shotgun (WGS) entry which is preliminary data.</text>
</comment>
<dbReference type="InterPro" id="IPR018060">
    <property type="entry name" value="HTH_AraC"/>
</dbReference>
<dbReference type="SUPFAM" id="SSF51215">
    <property type="entry name" value="Regulatory protein AraC"/>
    <property type="match status" value="1"/>
</dbReference>
<name>A0ABN0XIU1_9LACT</name>
<evidence type="ECO:0000256" key="3">
    <source>
        <dbReference type="ARBA" id="ARBA00023163"/>
    </source>
</evidence>
<feature type="domain" description="HTH araC/xylS-type" evidence="4">
    <location>
        <begin position="176"/>
        <end position="275"/>
    </location>
</feature>
<dbReference type="PANTHER" id="PTHR43280">
    <property type="entry name" value="ARAC-FAMILY TRANSCRIPTIONAL REGULATOR"/>
    <property type="match status" value="1"/>
</dbReference>
<dbReference type="Proteomes" id="UP001501166">
    <property type="component" value="Unassembled WGS sequence"/>
</dbReference>
<organism evidence="5 6">
    <name type="scientific">Alkalibacterium iburiense</name>
    <dbReference type="NCBI Taxonomy" id="290589"/>
    <lineage>
        <taxon>Bacteria</taxon>
        <taxon>Bacillati</taxon>
        <taxon>Bacillota</taxon>
        <taxon>Bacilli</taxon>
        <taxon>Lactobacillales</taxon>
        <taxon>Carnobacteriaceae</taxon>
        <taxon>Alkalibacterium</taxon>
    </lineage>
</organism>
<keyword evidence="6" id="KW-1185">Reference proteome</keyword>
<accession>A0ABN0XIU1</accession>
<dbReference type="InterPro" id="IPR018062">
    <property type="entry name" value="HTH_AraC-typ_CS"/>
</dbReference>
<dbReference type="PRINTS" id="PR00032">
    <property type="entry name" value="HTHARAC"/>
</dbReference>
<dbReference type="PROSITE" id="PS00041">
    <property type="entry name" value="HTH_ARAC_FAMILY_1"/>
    <property type="match status" value="1"/>
</dbReference>
<evidence type="ECO:0000313" key="5">
    <source>
        <dbReference type="EMBL" id="GAA0364693.1"/>
    </source>
</evidence>
<dbReference type="EMBL" id="BAAACW010000103">
    <property type="protein sequence ID" value="GAA0364693.1"/>
    <property type="molecule type" value="Genomic_DNA"/>
</dbReference>
<dbReference type="PANTHER" id="PTHR43280:SF28">
    <property type="entry name" value="HTH-TYPE TRANSCRIPTIONAL ACTIVATOR RHAS"/>
    <property type="match status" value="1"/>
</dbReference>